<dbReference type="InterPro" id="IPR036910">
    <property type="entry name" value="HMG_box_dom_sf"/>
</dbReference>
<evidence type="ECO:0000259" key="6">
    <source>
        <dbReference type="PROSITE" id="PS50118"/>
    </source>
</evidence>
<feature type="region of interest" description="Disordered" evidence="5">
    <location>
        <begin position="130"/>
        <end position="155"/>
    </location>
</feature>
<organism evidence="7 8">
    <name type="scientific">Paraglomus occultum</name>
    <dbReference type="NCBI Taxonomy" id="144539"/>
    <lineage>
        <taxon>Eukaryota</taxon>
        <taxon>Fungi</taxon>
        <taxon>Fungi incertae sedis</taxon>
        <taxon>Mucoromycota</taxon>
        <taxon>Glomeromycotina</taxon>
        <taxon>Glomeromycetes</taxon>
        <taxon>Paraglomerales</taxon>
        <taxon>Paraglomeraceae</taxon>
        <taxon>Paraglomus</taxon>
    </lineage>
</organism>
<dbReference type="GO" id="GO:0000978">
    <property type="term" value="F:RNA polymerase II cis-regulatory region sequence-specific DNA binding"/>
    <property type="evidence" value="ECO:0007669"/>
    <property type="project" value="TreeGrafter"/>
</dbReference>
<dbReference type="Gene3D" id="1.10.30.10">
    <property type="entry name" value="High mobility group box domain"/>
    <property type="match status" value="1"/>
</dbReference>
<evidence type="ECO:0000256" key="5">
    <source>
        <dbReference type="SAM" id="MobiDB-lite"/>
    </source>
</evidence>
<keyword evidence="8" id="KW-1185">Reference proteome</keyword>
<proteinExistence type="predicted"/>
<evidence type="ECO:0000256" key="2">
    <source>
        <dbReference type="ARBA" id="ARBA00023125"/>
    </source>
</evidence>
<evidence type="ECO:0000313" key="8">
    <source>
        <dbReference type="Proteomes" id="UP000789572"/>
    </source>
</evidence>
<evidence type="ECO:0000256" key="1">
    <source>
        <dbReference type="ARBA" id="ARBA00023015"/>
    </source>
</evidence>
<sequence>MDEAAKKKHCSLIMFEFDPSSAAYNARKASQPMPLMIDYTTSLENSCIQTQDNFVLTSFVEPIRVKPRKCKPPPKSTNGAVVKNSSTATTIVNSGAIAMGDTNTSISNNVSKPPSTSPISLNQQVLPLKSTPSPLALPSASSPAISSNKPKSSLSTVPVLSNQVSNLFMNETASQISLTETKRAPRPPNAFILYRQHTQPSIIKQEKKLKNAEISRKLAQMWKNEPDHIKLHWQRCADKKKLEHMKKYPGYKYKPSRPGTNSNCHNDMYLYPEMMDTPKIDPTAEWYPDMSMLSLGTSNAITGRVEGNGEMHGDLQEYYQMLTGLENIGNNIPNVNVANNIIHASNLSSMRANTDGNVNGIGVHNNAMFMNASNIYDEYGNINECYGASNEFVMQHTNGSAGNGFNSSIGHVLHNNGIGNGVILNFPEGNGYYCVGNEFGI</sequence>
<dbReference type="OrthoDB" id="6247875at2759"/>
<dbReference type="GO" id="GO:0030154">
    <property type="term" value="P:cell differentiation"/>
    <property type="evidence" value="ECO:0007669"/>
    <property type="project" value="TreeGrafter"/>
</dbReference>
<feature type="DNA-binding region" description="HMG box" evidence="4">
    <location>
        <begin position="184"/>
        <end position="252"/>
    </location>
</feature>
<dbReference type="GO" id="GO:0005634">
    <property type="term" value="C:nucleus"/>
    <property type="evidence" value="ECO:0007669"/>
    <property type="project" value="UniProtKB-UniRule"/>
</dbReference>
<accession>A0A9N8VYH5</accession>
<dbReference type="EMBL" id="CAJVPJ010000067">
    <property type="protein sequence ID" value="CAG8470786.1"/>
    <property type="molecule type" value="Genomic_DNA"/>
</dbReference>
<evidence type="ECO:0000313" key="7">
    <source>
        <dbReference type="EMBL" id="CAG8470786.1"/>
    </source>
</evidence>
<reference evidence="7" key="1">
    <citation type="submission" date="2021-06" db="EMBL/GenBank/DDBJ databases">
        <authorList>
            <person name="Kallberg Y."/>
            <person name="Tangrot J."/>
            <person name="Rosling A."/>
        </authorList>
    </citation>
    <scope>NUCLEOTIDE SEQUENCE</scope>
    <source>
        <strain evidence="7">IA702</strain>
    </source>
</reference>
<dbReference type="SUPFAM" id="SSF47095">
    <property type="entry name" value="HMG-box"/>
    <property type="match status" value="1"/>
</dbReference>
<dbReference type="SMART" id="SM00398">
    <property type="entry name" value="HMG"/>
    <property type="match status" value="1"/>
</dbReference>
<dbReference type="InterPro" id="IPR050140">
    <property type="entry name" value="SRY-related_HMG-box_TF-like"/>
</dbReference>
<evidence type="ECO:0000256" key="4">
    <source>
        <dbReference type="PROSITE-ProRule" id="PRU00267"/>
    </source>
</evidence>
<dbReference type="Pfam" id="PF00505">
    <property type="entry name" value="HMG_box"/>
    <property type="match status" value="1"/>
</dbReference>
<feature type="domain" description="HMG box" evidence="6">
    <location>
        <begin position="184"/>
        <end position="252"/>
    </location>
</feature>
<protein>
    <submittedName>
        <fullName evidence="7">904_t:CDS:1</fullName>
    </submittedName>
</protein>
<gene>
    <name evidence="7" type="ORF">POCULU_LOCUS1032</name>
</gene>
<dbReference type="PROSITE" id="PS50118">
    <property type="entry name" value="HMG_BOX_2"/>
    <property type="match status" value="1"/>
</dbReference>
<dbReference type="CDD" id="cd01389">
    <property type="entry name" value="HMG-box_ROX1-like"/>
    <property type="match status" value="1"/>
</dbReference>
<dbReference type="Proteomes" id="UP000789572">
    <property type="component" value="Unassembled WGS sequence"/>
</dbReference>
<keyword evidence="4" id="KW-0539">Nucleus</keyword>
<evidence type="ECO:0000256" key="3">
    <source>
        <dbReference type="ARBA" id="ARBA00023163"/>
    </source>
</evidence>
<keyword evidence="3" id="KW-0804">Transcription</keyword>
<keyword evidence="1" id="KW-0805">Transcription regulation</keyword>
<dbReference type="PANTHER" id="PTHR10270:SF161">
    <property type="entry name" value="SEX-DETERMINING REGION Y PROTEIN"/>
    <property type="match status" value="1"/>
</dbReference>
<dbReference type="PANTHER" id="PTHR10270">
    <property type="entry name" value="SOX TRANSCRIPTION FACTOR"/>
    <property type="match status" value="1"/>
</dbReference>
<name>A0A9N8VYH5_9GLOM</name>
<feature type="compositionally biased region" description="Low complexity" evidence="5">
    <location>
        <begin position="130"/>
        <end position="153"/>
    </location>
</feature>
<dbReference type="AlphaFoldDB" id="A0A9N8VYH5"/>
<comment type="caution">
    <text evidence="7">The sequence shown here is derived from an EMBL/GenBank/DDBJ whole genome shotgun (WGS) entry which is preliminary data.</text>
</comment>
<keyword evidence="2 4" id="KW-0238">DNA-binding</keyword>
<dbReference type="InterPro" id="IPR009071">
    <property type="entry name" value="HMG_box_dom"/>
</dbReference>
<dbReference type="GO" id="GO:0001228">
    <property type="term" value="F:DNA-binding transcription activator activity, RNA polymerase II-specific"/>
    <property type="evidence" value="ECO:0007669"/>
    <property type="project" value="TreeGrafter"/>
</dbReference>
<dbReference type="FunFam" id="1.10.30.10:FF:000041">
    <property type="entry name" value="HMG box family protein"/>
    <property type="match status" value="1"/>
</dbReference>